<keyword evidence="5" id="KW-0406">Ion transport</keyword>
<protein>
    <submittedName>
        <fullName evidence="8">Uncharacterized protein</fullName>
    </submittedName>
</protein>
<dbReference type="AlphaFoldDB" id="A0A9W9ZK97"/>
<dbReference type="GO" id="GO:0015293">
    <property type="term" value="F:symporter activity"/>
    <property type="evidence" value="ECO:0007669"/>
    <property type="project" value="TreeGrafter"/>
</dbReference>
<reference evidence="8" key="1">
    <citation type="submission" date="2023-01" db="EMBL/GenBank/DDBJ databases">
        <title>Genome assembly of the deep-sea coral Lophelia pertusa.</title>
        <authorList>
            <person name="Herrera S."/>
            <person name="Cordes E."/>
        </authorList>
    </citation>
    <scope>NUCLEOTIDE SEQUENCE</scope>
    <source>
        <strain evidence="8">USNM1676648</strain>
        <tissue evidence="8">Polyp</tissue>
    </source>
</reference>
<keyword evidence="6" id="KW-0739">Sodium transport</keyword>
<feature type="non-terminal residue" evidence="8">
    <location>
        <position position="150"/>
    </location>
</feature>
<feature type="transmembrane region" description="Helical" evidence="7">
    <location>
        <begin position="20"/>
        <end position="41"/>
    </location>
</feature>
<proteinExistence type="predicted"/>
<keyword evidence="7" id="KW-0472">Membrane</keyword>
<keyword evidence="4" id="KW-0915">Sodium</keyword>
<sequence>VHLWAHLSWIGSLGLKLGMILQMSATMFGTTGGPMLGMFSLGILTTRANTKGVWIGVLAGFWTVTWISIGALVNPPQYPTQPMSIAECPSNMTNFNMSSIQPAESVSSSFLCTPFRSFEKHDDERIDPQLLFDYSSIFRKSSLNGVNSTE</sequence>
<evidence type="ECO:0000256" key="1">
    <source>
        <dbReference type="ARBA" id="ARBA00004651"/>
    </source>
</evidence>
<dbReference type="InterPro" id="IPR051163">
    <property type="entry name" value="Sodium:Solute_Symporter_SSF"/>
</dbReference>
<keyword evidence="2" id="KW-0813">Transport</keyword>
<dbReference type="Proteomes" id="UP001163046">
    <property type="component" value="Unassembled WGS sequence"/>
</dbReference>
<dbReference type="InterPro" id="IPR038377">
    <property type="entry name" value="Na/Glc_symporter_sf"/>
</dbReference>
<dbReference type="OrthoDB" id="6132759at2759"/>
<evidence type="ECO:0000256" key="7">
    <source>
        <dbReference type="SAM" id="Phobius"/>
    </source>
</evidence>
<comment type="caution">
    <text evidence="8">The sequence shown here is derived from an EMBL/GenBank/DDBJ whole genome shotgun (WGS) entry which is preliminary data.</text>
</comment>
<organism evidence="8 9">
    <name type="scientific">Desmophyllum pertusum</name>
    <dbReference type="NCBI Taxonomy" id="174260"/>
    <lineage>
        <taxon>Eukaryota</taxon>
        <taxon>Metazoa</taxon>
        <taxon>Cnidaria</taxon>
        <taxon>Anthozoa</taxon>
        <taxon>Hexacorallia</taxon>
        <taxon>Scleractinia</taxon>
        <taxon>Caryophylliina</taxon>
        <taxon>Caryophylliidae</taxon>
        <taxon>Desmophyllum</taxon>
    </lineage>
</organism>
<name>A0A9W9ZK97_9CNID</name>
<evidence type="ECO:0000256" key="6">
    <source>
        <dbReference type="ARBA" id="ARBA00023201"/>
    </source>
</evidence>
<dbReference type="PANTHER" id="PTHR42985">
    <property type="entry name" value="SODIUM-COUPLED MONOCARBOXYLATE TRANSPORTER"/>
    <property type="match status" value="1"/>
</dbReference>
<feature type="transmembrane region" description="Helical" evidence="7">
    <location>
        <begin position="53"/>
        <end position="73"/>
    </location>
</feature>
<accession>A0A9W9ZK97</accession>
<gene>
    <name evidence="8" type="ORF">OS493_040444</name>
</gene>
<evidence type="ECO:0000256" key="4">
    <source>
        <dbReference type="ARBA" id="ARBA00023053"/>
    </source>
</evidence>
<dbReference type="GO" id="GO:0005886">
    <property type="term" value="C:plasma membrane"/>
    <property type="evidence" value="ECO:0007669"/>
    <property type="project" value="UniProtKB-SubCell"/>
</dbReference>
<keyword evidence="3" id="KW-1003">Cell membrane</keyword>
<dbReference type="PANTHER" id="PTHR42985:SF40">
    <property type="entry name" value="LD47995P-RELATED"/>
    <property type="match status" value="1"/>
</dbReference>
<keyword evidence="7" id="KW-1133">Transmembrane helix</keyword>
<feature type="non-terminal residue" evidence="8">
    <location>
        <position position="1"/>
    </location>
</feature>
<dbReference type="GO" id="GO:0006814">
    <property type="term" value="P:sodium ion transport"/>
    <property type="evidence" value="ECO:0007669"/>
    <property type="project" value="UniProtKB-KW"/>
</dbReference>
<keyword evidence="7" id="KW-0812">Transmembrane</keyword>
<evidence type="ECO:0000313" key="8">
    <source>
        <dbReference type="EMBL" id="KAJ7381564.1"/>
    </source>
</evidence>
<evidence type="ECO:0000256" key="5">
    <source>
        <dbReference type="ARBA" id="ARBA00023065"/>
    </source>
</evidence>
<keyword evidence="9" id="KW-1185">Reference proteome</keyword>
<evidence type="ECO:0000313" key="9">
    <source>
        <dbReference type="Proteomes" id="UP001163046"/>
    </source>
</evidence>
<comment type="subcellular location">
    <subcellularLocation>
        <location evidence="1">Cell membrane</location>
        <topology evidence="1">Multi-pass membrane protein</topology>
    </subcellularLocation>
</comment>
<dbReference type="EMBL" id="MU826252">
    <property type="protein sequence ID" value="KAJ7381564.1"/>
    <property type="molecule type" value="Genomic_DNA"/>
</dbReference>
<evidence type="ECO:0000256" key="2">
    <source>
        <dbReference type="ARBA" id="ARBA00022448"/>
    </source>
</evidence>
<evidence type="ECO:0000256" key="3">
    <source>
        <dbReference type="ARBA" id="ARBA00022475"/>
    </source>
</evidence>
<dbReference type="Gene3D" id="1.20.1730.10">
    <property type="entry name" value="Sodium/glucose cotransporter"/>
    <property type="match status" value="1"/>
</dbReference>